<keyword evidence="3" id="KW-0378">Hydrolase</keyword>
<keyword evidence="3" id="KW-0255">Endonuclease</keyword>
<sequence>MLLTKSVEVVLTCKNIAYYESLGYEIPRYWDEKHKKMSIKRGTKIVVKIEDLAKGSHEKVDVKCDYCDTVKRVSYKDYLKNHDEKLGDCCIQCRHIKYKETMIEKYGTYNTMLVPELLEKIKQTNHEKYGYDWHMQRPEYQDSYKGIMMERYGAEHALQVPEFSEQANISRHKTFRNHTSKPQRKLGAMLMEIYGNCVLEKVCGKYSLDCFVEIDGYLIDVEYDGWFYHQDAERDDKRDNYMIEHGYKVLRVKSNKNDDIPTYQQIEESINKLLHNRQDVVIIQM</sequence>
<feature type="domain" description="DUF7487" evidence="2">
    <location>
        <begin position="97"/>
        <end position="181"/>
    </location>
</feature>
<dbReference type="Pfam" id="PF24308">
    <property type="entry name" value="DUF7487"/>
    <property type="match status" value="1"/>
</dbReference>
<dbReference type="InterPro" id="IPR011335">
    <property type="entry name" value="Restrct_endonuc-II-like"/>
</dbReference>
<protein>
    <submittedName>
        <fullName evidence="3">Endonuclease-like protein</fullName>
    </submittedName>
</protein>
<dbReference type="SUPFAM" id="SSF52980">
    <property type="entry name" value="Restriction endonuclease-like"/>
    <property type="match status" value="1"/>
</dbReference>
<dbReference type="InterPro" id="IPR055910">
    <property type="entry name" value="DUF7487"/>
</dbReference>
<feature type="domain" description="DUF559" evidence="1">
    <location>
        <begin position="201"/>
        <end position="256"/>
    </location>
</feature>
<evidence type="ECO:0000259" key="2">
    <source>
        <dbReference type="Pfam" id="PF24308"/>
    </source>
</evidence>
<proteinExistence type="predicted"/>
<reference evidence="3" key="1">
    <citation type="journal article" date="2021" name="Proc. Natl. Acad. Sci. U.S.A.">
        <title>A Catalog of Tens of Thousands of Viruses from Human Metagenomes Reveals Hidden Associations with Chronic Diseases.</title>
        <authorList>
            <person name="Tisza M.J."/>
            <person name="Buck C.B."/>
        </authorList>
    </citation>
    <scope>NUCLEOTIDE SEQUENCE</scope>
    <source>
        <strain evidence="3">CtBCr48</strain>
    </source>
</reference>
<organism evidence="3">
    <name type="scientific">Siphoviridae sp. ctBCr48</name>
    <dbReference type="NCBI Taxonomy" id="2827802"/>
    <lineage>
        <taxon>Viruses</taxon>
        <taxon>Duplodnaviria</taxon>
        <taxon>Heunggongvirae</taxon>
        <taxon>Uroviricota</taxon>
        <taxon>Caudoviricetes</taxon>
    </lineage>
</organism>
<dbReference type="Pfam" id="PF04480">
    <property type="entry name" value="DUF559"/>
    <property type="match status" value="1"/>
</dbReference>
<dbReference type="Gene3D" id="3.40.960.10">
    <property type="entry name" value="VSR Endonuclease"/>
    <property type="match status" value="1"/>
</dbReference>
<dbReference type="InterPro" id="IPR007569">
    <property type="entry name" value="DUF559"/>
</dbReference>
<evidence type="ECO:0000313" key="3">
    <source>
        <dbReference type="EMBL" id="DAF50277.1"/>
    </source>
</evidence>
<keyword evidence="3" id="KW-0540">Nuclease</keyword>
<evidence type="ECO:0000259" key="1">
    <source>
        <dbReference type="Pfam" id="PF04480"/>
    </source>
</evidence>
<name>A0A8S5SH04_9CAUD</name>
<dbReference type="EMBL" id="BK032595">
    <property type="protein sequence ID" value="DAF50277.1"/>
    <property type="molecule type" value="Genomic_DNA"/>
</dbReference>
<accession>A0A8S5SH04</accession>
<dbReference type="GO" id="GO:0004519">
    <property type="term" value="F:endonuclease activity"/>
    <property type="evidence" value="ECO:0007669"/>
    <property type="project" value="UniProtKB-KW"/>
</dbReference>